<proteinExistence type="predicted"/>
<gene>
    <name evidence="1" type="ORF">F383_39051</name>
</gene>
<evidence type="ECO:0000313" key="2">
    <source>
        <dbReference type="Proteomes" id="UP000032142"/>
    </source>
</evidence>
<keyword evidence="2" id="KW-1185">Reference proteome</keyword>
<protein>
    <submittedName>
        <fullName evidence="1">Uncharacterized protein</fullName>
    </submittedName>
</protein>
<comment type="caution">
    <text evidence="1">The sequence shown here is derived from an EMBL/GenBank/DDBJ whole genome shotgun (WGS) entry which is preliminary data.</text>
</comment>
<dbReference type="AlphaFoldDB" id="A0A0B0MEW8"/>
<organism evidence="1 2">
    <name type="scientific">Gossypium arboreum</name>
    <name type="common">Tree cotton</name>
    <name type="synonym">Gossypium nanking</name>
    <dbReference type="NCBI Taxonomy" id="29729"/>
    <lineage>
        <taxon>Eukaryota</taxon>
        <taxon>Viridiplantae</taxon>
        <taxon>Streptophyta</taxon>
        <taxon>Embryophyta</taxon>
        <taxon>Tracheophyta</taxon>
        <taxon>Spermatophyta</taxon>
        <taxon>Magnoliopsida</taxon>
        <taxon>eudicotyledons</taxon>
        <taxon>Gunneridae</taxon>
        <taxon>Pentapetalae</taxon>
        <taxon>rosids</taxon>
        <taxon>malvids</taxon>
        <taxon>Malvales</taxon>
        <taxon>Malvaceae</taxon>
        <taxon>Malvoideae</taxon>
        <taxon>Gossypium</taxon>
    </lineage>
</organism>
<evidence type="ECO:0000313" key="1">
    <source>
        <dbReference type="EMBL" id="KHG00693.1"/>
    </source>
</evidence>
<accession>A0A0B0MEW8</accession>
<dbReference type="Proteomes" id="UP000032142">
    <property type="component" value="Unassembled WGS sequence"/>
</dbReference>
<reference evidence="2" key="1">
    <citation type="submission" date="2014-09" db="EMBL/GenBank/DDBJ databases">
        <authorList>
            <person name="Mudge J."/>
            <person name="Ramaraj T."/>
            <person name="Lindquist I.E."/>
            <person name="Bharti A.K."/>
            <person name="Sundararajan A."/>
            <person name="Cameron C.T."/>
            <person name="Woodward J.E."/>
            <person name="May G.D."/>
            <person name="Brubaker C."/>
            <person name="Broadhvest J."/>
            <person name="Wilkins T.A."/>
        </authorList>
    </citation>
    <scope>NUCLEOTIDE SEQUENCE</scope>
    <source>
        <strain evidence="2">cv. AKA8401</strain>
    </source>
</reference>
<sequence length="22" mass="2460">MGNQHGLDFLTQTTQPCLVSRL</sequence>
<dbReference type="EMBL" id="JRRC01144228">
    <property type="protein sequence ID" value="KHG00693.1"/>
    <property type="molecule type" value="Genomic_DNA"/>
</dbReference>
<name>A0A0B0MEW8_GOSAR</name>